<accession>A0A8S5PME1</accession>
<organism evidence="2">
    <name type="scientific">Myoviridae sp. ctIyl4</name>
    <dbReference type="NCBI Taxonomy" id="2825078"/>
    <lineage>
        <taxon>Viruses</taxon>
        <taxon>Duplodnaviria</taxon>
        <taxon>Heunggongvirae</taxon>
        <taxon>Uroviricota</taxon>
        <taxon>Caudoviricetes</taxon>
    </lineage>
</organism>
<evidence type="ECO:0000259" key="1">
    <source>
        <dbReference type="Pfam" id="PF04717"/>
    </source>
</evidence>
<dbReference type="InterPro" id="IPR006531">
    <property type="entry name" value="Gp5/Vgr_OB"/>
</dbReference>
<dbReference type="Gene3D" id="6.20.150.10">
    <property type="match status" value="1"/>
</dbReference>
<feature type="domain" description="Gp5/Type VI secretion system Vgr protein OB-fold" evidence="1">
    <location>
        <begin position="43"/>
        <end position="110"/>
    </location>
</feature>
<dbReference type="NCBIfam" id="TIGR01644">
    <property type="entry name" value="phage_P2_V"/>
    <property type="match status" value="1"/>
</dbReference>
<evidence type="ECO:0000313" key="2">
    <source>
        <dbReference type="EMBL" id="DAE07643.1"/>
    </source>
</evidence>
<dbReference type="EMBL" id="BK015453">
    <property type="protein sequence ID" value="DAE07643.1"/>
    <property type="molecule type" value="Genomic_DNA"/>
</dbReference>
<proteinExistence type="predicted"/>
<sequence length="225" mass="23585">MITANRAVISRIWKSKWLNILQKKVNTMMRQPSHNFAATLQFGTVAAVDASRHALRVTLPALENLQTDWLPMLTLAAGGNQFYSLPDVGELVVCLLDAQGESGAVLGAIYNDADPAPASHADLHVLQYSNGTRIEHDRRTGDVLVKTSGKVLVQASAVTIDAPTTTTTGNLLVQGSFTYQGGMMGSGGAGNAAQINGNISITGNVEAGGNIDAGGEITGAKVNER</sequence>
<name>A0A8S5PME1_9CAUD</name>
<protein>
    <submittedName>
        <fullName evidence="2">Baseplate assembly protein</fullName>
    </submittedName>
</protein>
<dbReference type="InterPro" id="IPR037026">
    <property type="entry name" value="Vgr_OB-fold_dom_sf"/>
</dbReference>
<reference evidence="2" key="1">
    <citation type="journal article" date="2021" name="Proc. Natl. Acad. Sci. U.S.A.">
        <title>A Catalog of Tens of Thousands of Viruses from Human Metagenomes Reveals Hidden Associations with Chronic Diseases.</title>
        <authorList>
            <person name="Tisza M.J."/>
            <person name="Buck C.B."/>
        </authorList>
    </citation>
    <scope>NUCLEOTIDE SEQUENCE</scope>
    <source>
        <strain evidence="2">CtIyl4</strain>
    </source>
</reference>
<dbReference type="InterPro" id="IPR013046">
    <property type="entry name" value="GpV/Gp45"/>
</dbReference>
<dbReference type="Pfam" id="PF04717">
    <property type="entry name" value="Phage_base_V"/>
    <property type="match status" value="1"/>
</dbReference>
<dbReference type="Gene3D" id="2.40.50.230">
    <property type="entry name" value="Gp5 N-terminal domain"/>
    <property type="match status" value="1"/>
</dbReference>